<name>A0A1M5ADX3_9FLAO</name>
<proteinExistence type="predicted"/>
<feature type="repeat" description="ANK" evidence="1">
    <location>
        <begin position="90"/>
        <end position="122"/>
    </location>
</feature>
<evidence type="ECO:0000313" key="4">
    <source>
        <dbReference type="Proteomes" id="UP000184518"/>
    </source>
</evidence>
<dbReference type="RefSeq" id="WP_072955698.1">
    <property type="nucleotide sequence ID" value="NZ_FQUT01000003.1"/>
</dbReference>
<reference evidence="4" key="1">
    <citation type="submission" date="2016-11" db="EMBL/GenBank/DDBJ databases">
        <authorList>
            <person name="Varghese N."/>
            <person name="Submissions S."/>
        </authorList>
    </citation>
    <scope>NUCLEOTIDE SEQUENCE [LARGE SCALE GENOMIC DNA]</scope>
    <source>
        <strain evidence="4">DSM 27619</strain>
    </source>
</reference>
<gene>
    <name evidence="3" type="ORF">SAMN05443633_103457</name>
</gene>
<keyword evidence="1" id="KW-0040">ANK repeat</keyword>
<dbReference type="Proteomes" id="UP000184518">
    <property type="component" value="Unassembled WGS sequence"/>
</dbReference>
<sequence>MKKIITSTLLFLFSILANGLFAQELSAGQLNIFQSDNLENFQKTFNENDFTKCFQVKGKSYTLLSLSVKNDKKNIFNYLASKTDVNQACNGVTPLMQAASTGNMNAAKGLLKFGANKDLKDSKGKTAKNYAAENKQTAIAMIL</sequence>
<dbReference type="InterPro" id="IPR002110">
    <property type="entry name" value="Ankyrin_rpt"/>
</dbReference>
<dbReference type="SMART" id="SM00248">
    <property type="entry name" value="ANK"/>
    <property type="match status" value="2"/>
</dbReference>
<evidence type="ECO:0000256" key="2">
    <source>
        <dbReference type="SAM" id="SignalP"/>
    </source>
</evidence>
<dbReference type="Pfam" id="PF12796">
    <property type="entry name" value="Ank_2"/>
    <property type="match status" value="1"/>
</dbReference>
<dbReference type="EMBL" id="FQUT01000003">
    <property type="protein sequence ID" value="SHF28433.1"/>
    <property type="molecule type" value="Genomic_DNA"/>
</dbReference>
<evidence type="ECO:0000313" key="3">
    <source>
        <dbReference type="EMBL" id="SHF28433.1"/>
    </source>
</evidence>
<dbReference type="SUPFAM" id="SSF48403">
    <property type="entry name" value="Ankyrin repeat"/>
    <property type="match status" value="1"/>
</dbReference>
<dbReference type="STRING" id="1416778.SAMN05443633_103457"/>
<accession>A0A1M5ADX3</accession>
<evidence type="ECO:0000256" key="1">
    <source>
        <dbReference type="PROSITE-ProRule" id="PRU00023"/>
    </source>
</evidence>
<feature type="signal peptide" evidence="2">
    <location>
        <begin position="1"/>
        <end position="22"/>
    </location>
</feature>
<dbReference type="PROSITE" id="PS50297">
    <property type="entry name" value="ANK_REP_REGION"/>
    <property type="match status" value="1"/>
</dbReference>
<keyword evidence="2" id="KW-0732">Signal</keyword>
<dbReference type="Gene3D" id="1.25.40.20">
    <property type="entry name" value="Ankyrin repeat-containing domain"/>
    <property type="match status" value="1"/>
</dbReference>
<organism evidence="3 4">
    <name type="scientific">Chryseobacterium arachidis</name>
    <dbReference type="NCBI Taxonomy" id="1416778"/>
    <lineage>
        <taxon>Bacteria</taxon>
        <taxon>Pseudomonadati</taxon>
        <taxon>Bacteroidota</taxon>
        <taxon>Flavobacteriia</taxon>
        <taxon>Flavobacteriales</taxon>
        <taxon>Weeksellaceae</taxon>
        <taxon>Chryseobacterium group</taxon>
        <taxon>Chryseobacterium</taxon>
    </lineage>
</organism>
<keyword evidence="4" id="KW-1185">Reference proteome</keyword>
<protein>
    <submittedName>
        <fullName evidence="3">Ankyrin repeat-containing protein</fullName>
    </submittedName>
</protein>
<dbReference type="OrthoDB" id="1259920at2"/>
<dbReference type="PROSITE" id="PS50088">
    <property type="entry name" value="ANK_REPEAT"/>
    <property type="match status" value="1"/>
</dbReference>
<feature type="chain" id="PRO_5012770407" evidence="2">
    <location>
        <begin position="23"/>
        <end position="143"/>
    </location>
</feature>
<dbReference type="InterPro" id="IPR036770">
    <property type="entry name" value="Ankyrin_rpt-contain_sf"/>
</dbReference>
<dbReference type="AlphaFoldDB" id="A0A1M5ADX3"/>